<dbReference type="Gene3D" id="1.10.20.10">
    <property type="entry name" value="Histone, subunit A"/>
    <property type="match status" value="1"/>
</dbReference>
<evidence type="ECO:0000313" key="8">
    <source>
        <dbReference type="EMBL" id="KAK3754041.1"/>
    </source>
</evidence>
<keyword evidence="5" id="KW-0539">Nucleus</keyword>
<evidence type="ECO:0000256" key="5">
    <source>
        <dbReference type="ARBA" id="ARBA00023242"/>
    </source>
</evidence>
<evidence type="ECO:0000259" key="7">
    <source>
        <dbReference type="Pfam" id="PF15511"/>
    </source>
</evidence>
<evidence type="ECO:0000256" key="2">
    <source>
        <dbReference type="ARBA" id="ARBA00004286"/>
    </source>
</evidence>
<comment type="similarity">
    <text evidence="3">Belongs to the CENP-T/CNN1 family.</text>
</comment>
<keyword evidence="4" id="KW-0158">Chromosome</keyword>
<evidence type="ECO:0000256" key="6">
    <source>
        <dbReference type="SAM" id="MobiDB-lite"/>
    </source>
</evidence>
<dbReference type="CDD" id="cd22920">
    <property type="entry name" value="HFD_CENP-T"/>
    <property type="match status" value="1"/>
</dbReference>
<protein>
    <recommendedName>
        <fullName evidence="7">CENP-T/Histone H4 histone fold domain-containing protein</fullName>
    </recommendedName>
</protein>
<feature type="region of interest" description="Disordered" evidence="6">
    <location>
        <begin position="441"/>
        <end position="481"/>
    </location>
</feature>
<feature type="region of interest" description="Disordered" evidence="6">
    <location>
        <begin position="802"/>
        <end position="832"/>
    </location>
</feature>
<gene>
    <name evidence="8" type="ORF">RRG08_024120</name>
</gene>
<dbReference type="GO" id="GO:0007059">
    <property type="term" value="P:chromosome segregation"/>
    <property type="evidence" value="ECO:0007669"/>
    <property type="project" value="TreeGrafter"/>
</dbReference>
<dbReference type="Pfam" id="PF15511">
    <property type="entry name" value="CENP-T_C"/>
    <property type="match status" value="1"/>
</dbReference>
<dbReference type="Proteomes" id="UP001283361">
    <property type="component" value="Unassembled WGS sequence"/>
</dbReference>
<dbReference type="GO" id="GO:0051382">
    <property type="term" value="P:kinetochore assembly"/>
    <property type="evidence" value="ECO:0007669"/>
    <property type="project" value="InterPro"/>
</dbReference>
<sequence>MASGQDYRYDPAAKRSPSKSMPRSVLSSSEIYPGSGTKLRPRQSLRTPQQHVPLKFDDRVKNRRASKSFVLLDQSDLDTPRARIEAFIGAAESVQKILPSTTKTKKSLQGLTSGESVEGLFKPPRVRKLAVAVNIDRSRVSSPGSKLTPRSNVWNLIQTGEEKSPVERTGSVIGAGTSPGTHNLTSVRNAGQRVSVSPIDVSSVGTGKRLWRQSKVSGSGKARRRSFHLSSDQIGIEEYSPQSLSITHSGQRVSISPINVSDHRVDNNEMFETKYKTSRRSFHLDVPHTEEKDEQNENYDDDDDVDNAANWKVSSGNNNSHQEDEVDGTITRNKSSPDSKNYAENSSEDWRKAIPVAKRREEEVTGVLDLVTEHTSLVIGGGTDMITQGTSLGPNTNEISLINHSMRHQRKSSVSKHNVSVGRELSISAVEPVELSEGMESKGAPSFVADQGDVISGGDQTGALNGVKSGDDEQELSSSYEQNQVISISSQNDHQNQFKVNRKSFRDEALEDDKNPVEEPSNAVISKKTTDTFRLNTQEKVVDKTNTSENLNSKNSNEVMVSIVVDPASVYDLSEESSSSRLEGSNTDKIKMRGSNSKQRLSSGKRKTPGSSAKGTGESSTQSVQKTSSSKRKRLEFSELTAAETGGYGSPSQGQTLSNSPRSSTPVDRSRRFFHSTKIQRSVTEFFQGNQDLALASTAMTPRTKDLFSDISPIRPLGLVQKSGEKGKTEMDIAEGRVGDLGNDNEELISKQTSSSKRTNRIDVEDSGRNQSSDEELPSFSSMATPHIDLRKQVFVSSLHRKAHSMSRSKVDKTQQKIVKSNQPKKTAKQPIKAPVTNLPRRTVKYFAELHSDMKLSKDAIEEVEKISEHFWVDSFKALEAYALHAGRKSVQDADVILLMKTQRLISGTDDLHNKIRQLMPMELRKELIPCAYGAPGKK</sequence>
<evidence type="ECO:0000256" key="3">
    <source>
        <dbReference type="ARBA" id="ARBA00010137"/>
    </source>
</evidence>
<dbReference type="GO" id="GO:0003677">
    <property type="term" value="F:DNA binding"/>
    <property type="evidence" value="ECO:0007669"/>
    <property type="project" value="InterPro"/>
</dbReference>
<dbReference type="PANTHER" id="PTHR46904">
    <property type="entry name" value="CENTROMERE PROTEIN T"/>
    <property type="match status" value="1"/>
</dbReference>
<comment type="subcellular location">
    <subcellularLocation>
        <location evidence="2">Chromosome</location>
    </subcellularLocation>
    <subcellularLocation>
        <location evidence="1">Nucleus</location>
    </subcellularLocation>
</comment>
<name>A0AAE1D2F4_9GAST</name>
<feature type="compositionally biased region" description="Low complexity" evidence="6">
    <location>
        <begin position="619"/>
        <end position="628"/>
    </location>
</feature>
<feature type="region of interest" description="Disordered" evidence="6">
    <location>
        <begin position="1"/>
        <end position="55"/>
    </location>
</feature>
<feature type="compositionally biased region" description="Basic and acidic residues" evidence="6">
    <location>
        <begin position="282"/>
        <end position="291"/>
    </location>
</feature>
<dbReference type="SUPFAM" id="SSF47113">
    <property type="entry name" value="Histone-fold"/>
    <property type="match status" value="1"/>
</dbReference>
<feature type="compositionally biased region" description="Polar residues" evidence="6">
    <location>
        <begin position="330"/>
        <end position="345"/>
    </location>
</feature>
<dbReference type="GO" id="GO:0005634">
    <property type="term" value="C:nucleus"/>
    <property type="evidence" value="ECO:0007669"/>
    <property type="project" value="UniProtKB-SubCell"/>
</dbReference>
<dbReference type="InterPro" id="IPR009072">
    <property type="entry name" value="Histone-fold"/>
</dbReference>
<evidence type="ECO:0000313" key="9">
    <source>
        <dbReference type="Proteomes" id="UP001283361"/>
    </source>
</evidence>
<evidence type="ECO:0000256" key="4">
    <source>
        <dbReference type="ARBA" id="ARBA00022454"/>
    </source>
</evidence>
<feature type="compositionally biased region" description="Acidic residues" evidence="6">
    <location>
        <begin position="292"/>
        <end position="306"/>
    </location>
</feature>
<dbReference type="AlphaFoldDB" id="A0AAE1D2F4"/>
<feature type="compositionally biased region" description="Polar residues" evidence="6">
    <location>
        <begin position="18"/>
        <end position="30"/>
    </location>
</feature>
<feature type="region of interest" description="Disordered" evidence="6">
    <location>
        <begin position="736"/>
        <end position="783"/>
    </location>
</feature>
<dbReference type="GO" id="GO:0000776">
    <property type="term" value="C:kinetochore"/>
    <property type="evidence" value="ECO:0007669"/>
    <property type="project" value="InterPro"/>
</dbReference>
<comment type="caution">
    <text evidence="8">The sequence shown here is derived from an EMBL/GenBank/DDBJ whole genome shotgun (WGS) entry which is preliminary data.</text>
</comment>
<organism evidence="8 9">
    <name type="scientific">Elysia crispata</name>
    <name type="common">lettuce slug</name>
    <dbReference type="NCBI Taxonomy" id="231223"/>
    <lineage>
        <taxon>Eukaryota</taxon>
        <taxon>Metazoa</taxon>
        <taxon>Spiralia</taxon>
        <taxon>Lophotrochozoa</taxon>
        <taxon>Mollusca</taxon>
        <taxon>Gastropoda</taxon>
        <taxon>Heterobranchia</taxon>
        <taxon>Euthyneura</taxon>
        <taxon>Panpulmonata</taxon>
        <taxon>Sacoglossa</taxon>
        <taxon>Placobranchoidea</taxon>
        <taxon>Plakobranchidae</taxon>
        <taxon>Elysia</taxon>
    </lineage>
</organism>
<dbReference type="GO" id="GO:0046982">
    <property type="term" value="F:protein heterodimerization activity"/>
    <property type="evidence" value="ECO:0007669"/>
    <property type="project" value="InterPro"/>
</dbReference>
<proteinExistence type="inferred from homology"/>
<dbReference type="InterPro" id="IPR028255">
    <property type="entry name" value="CENP-T"/>
</dbReference>
<feature type="region of interest" description="Disordered" evidence="6">
    <location>
        <begin position="165"/>
        <end position="184"/>
    </location>
</feature>
<reference evidence="8" key="1">
    <citation type="journal article" date="2023" name="G3 (Bethesda)">
        <title>A reference genome for the long-term kleptoplast-retaining sea slug Elysia crispata morphotype clarki.</title>
        <authorList>
            <person name="Eastman K.E."/>
            <person name="Pendleton A.L."/>
            <person name="Shaikh M.A."/>
            <person name="Suttiyut T."/>
            <person name="Ogas R."/>
            <person name="Tomko P."/>
            <person name="Gavelis G."/>
            <person name="Widhalm J.R."/>
            <person name="Wisecaver J.H."/>
        </authorList>
    </citation>
    <scope>NUCLEOTIDE SEQUENCE</scope>
    <source>
        <strain evidence="8">ECLA1</strain>
    </source>
</reference>
<feature type="compositionally biased region" description="Polar residues" evidence="6">
    <location>
        <begin position="816"/>
        <end position="825"/>
    </location>
</feature>
<dbReference type="EMBL" id="JAWDGP010005686">
    <property type="protein sequence ID" value="KAK3754041.1"/>
    <property type="molecule type" value="Genomic_DNA"/>
</dbReference>
<feature type="compositionally biased region" description="Polar residues" evidence="6">
    <location>
        <begin position="609"/>
        <end position="618"/>
    </location>
</feature>
<feature type="region of interest" description="Disordered" evidence="6">
    <location>
        <begin position="571"/>
        <end position="671"/>
    </location>
</feature>
<dbReference type="PANTHER" id="PTHR46904:SF1">
    <property type="entry name" value="CENTROMERE PROTEIN T"/>
    <property type="match status" value="1"/>
</dbReference>
<accession>A0AAE1D2F4</accession>
<dbReference type="GO" id="GO:0000278">
    <property type="term" value="P:mitotic cell cycle"/>
    <property type="evidence" value="ECO:0007669"/>
    <property type="project" value="TreeGrafter"/>
</dbReference>
<dbReference type="InterPro" id="IPR035425">
    <property type="entry name" value="CENP-T/H4_C"/>
</dbReference>
<evidence type="ECO:0000256" key="1">
    <source>
        <dbReference type="ARBA" id="ARBA00004123"/>
    </source>
</evidence>
<feature type="region of interest" description="Disordered" evidence="6">
    <location>
        <begin position="509"/>
        <end position="531"/>
    </location>
</feature>
<keyword evidence="9" id="KW-1185">Reference proteome</keyword>
<feature type="domain" description="CENP-T/Histone H4 histone fold" evidence="7">
    <location>
        <begin position="839"/>
        <end position="932"/>
    </location>
</feature>
<feature type="compositionally biased region" description="Polar residues" evidence="6">
    <location>
        <begin position="650"/>
        <end position="667"/>
    </location>
</feature>
<feature type="region of interest" description="Disordered" evidence="6">
    <location>
        <begin position="282"/>
        <end position="347"/>
    </location>
</feature>